<evidence type="ECO:0000256" key="6">
    <source>
        <dbReference type="SAM" id="MobiDB-lite"/>
    </source>
</evidence>
<evidence type="ECO:0000259" key="7">
    <source>
        <dbReference type="SMART" id="SM00906"/>
    </source>
</evidence>
<name>A0A9P5D7F6_9HYPO</name>
<evidence type="ECO:0000256" key="1">
    <source>
        <dbReference type="ARBA" id="ARBA00004123"/>
    </source>
</evidence>
<protein>
    <submittedName>
        <fullName evidence="8">Fungal specific transcription factor domain</fullName>
    </submittedName>
</protein>
<dbReference type="GeneID" id="55971368"/>
<dbReference type="InterPro" id="IPR007219">
    <property type="entry name" value="XnlR_reg_dom"/>
</dbReference>
<gene>
    <name evidence="8" type="ORF">GMORB2_5140</name>
</gene>
<keyword evidence="5" id="KW-0539">Nucleus</keyword>
<comment type="subcellular location">
    <subcellularLocation>
        <location evidence="1">Nucleus</location>
    </subcellularLocation>
</comment>
<evidence type="ECO:0000256" key="5">
    <source>
        <dbReference type="ARBA" id="ARBA00023242"/>
    </source>
</evidence>
<comment type="caution">
    <text evidence="8">The sequence shown here is derived from an EMBL/GenBank/DDBJ whole genome shotgun (WGS) entry which is preliminary data.</text>
</comment>
<keyword evidence="9" id="KW-1185">Reference proteome</keyword>
<dbReference type="GO" id="GO:0005634">
    <property type="term" value="C:nucleus"/>
    <property type="evidence" value="ECO:0007669"/>
    <property type="project" value="UniProtKB-SubCell"/>
</dbReference>
<dbReference type="InterPro" id="IPR050815">
    <property type="entry name" value="TF_fung"/>
</dbReference>
<evidence type="ECO:0000256" key="3">
    <source>
        <dbReference type="ARBA" id="ARBA00023015"/>
    </source>
</evidence>
<keyword evidence="4" id="KW-0804">Transcription</keyword>
<evidence type="ECO:0000256" key="2">
    <source>
        <dbReference type="ARBA" id="ARBA00022723"/>
    </source>
</evidence>
<dbReference type="EMBL" id="JAANYQ010000004">
    <property type="protein sequence ID" value="KAF4124474.1"/>
    <property type="molecule type" value="Genomic_DNA"/>
</dbReference>
<feature type="domain" description="Xylanolytic transcriptional activator regulatory" evidence="7">
    <location>
        <begin position="169"/>
        <end position="246"/>
    </location>
</feature>
<dbReference type="AlphaFoldDB" id="A0A9P5D7F6"/>
<dbReference type="GO" id="GO:0006351">
    <property type="term" value="P:DNA-templated transcription"/>
    <property type="evidence" value="ECO:0007669"/>
    <property type="project" value="InterPro"/>
</dbReference>
<evidence type="ECO:0000313" key="8">
    <source>
        <dbReference type="EMBL" id="KAF4124474.1"/>
    </source>
</evidence>
<evidence type="ECO:0000313" key="9">
    <source>
        <dbReference type="Proteomes" id="UP000749293"/>
    </source>
</evidence>
<dbReference type="CDD" id="cd12148">
    <property type="entry name" value="fungal_TF_MHR"/>
    <property type="match status" value="1"/>
</dbReference>
<accession>A0A9P5D7F6</accession>
<proteinExistence type="predicted"/>
<reference evidence="8" key="1">
    <citation type="submission" date="2020-03" db="EMBL/GenBank/DDBJ databases">
        <title>Site-based positive gene gene selection in Geosmithia morbida across the United States reveals a broad range of putative effectors and factors for local host and environmental adapation.</title>
        <authorList>
            <person name="Onufrak A."/>
            <person name="Murdoch R.W."/>
            <person name="Gazis R."/>
            <person name="Huff M."/>
            <person name="Staton M."/>
            <person name="Klingeman W."/>
            <person name="Hadziabdic D."/>
        </authorList>
    </citation>
    <scope>NUCLEOTIDE SEQUENCE</scope>
    <source>
        <strain evidence="8">1262</strain>
    </source>
</reference>
<organism evidence="8 9">
    <name type="scientific">Geosmithia morbida</name>
    <dbReference type="NCBI Taxonomy" id="1094350"/>
    <lineage>
        <taxon>Eukaryota</taxon>
        <taxon>Fungi</taxon>
        <taxon>Dikarya</taxon>
        <taxon>Ascomycota</taxon>
        <taxon>Pezizomycotina</taxon>
        <taxon>Sordariomycetes</taxon>
        <taxon>Hypocreomycetidae</taxon>
        <taxon>Hypocreales</taxon>
        <taxon>Bionectriaceae</taxon>
        <taxon>Geosmithia</taxon>
    </lineage>
</organism>
<dbReference type="PANTHER" id="PTHR47338:SF5">
    <property type="entry name" value="ZN(II)2CYS6 TRANSCRIPTION FACTOR (EUROFUNG)"/>
    <property type="match status" value="1"/>
</dbReference>
<dbReference type="GO" id="GO:0000981">
    <property type="term" value="F:DNA-binding transcription factor activity, RNA polymerase II-specific"/>
    <property type="evidence" value="ECO:0007669"/>
    <property type="project" value="InterPro"/>
</dbReference>
<dbReference type="OrthoDB" id="2399539at2759"/>
<feature type="region of interest" description="Disordered" evidence="6">
    <location>
        <begin position="1"/>
        <end position="32"/>
    </location>
</feature>
<dbReference type="Proteomes" id="UP000749293">
    <property type="component" value="Unassembled WGS sequence"/>
</dbReference>
<dbReference type="SMART" id="SM00906">
    <property type="entry name" value="Fungal_trans"/>
    <property type="match status" value="1"/>
</dbReference>
<dbReference type="Pfam" id="PF04082">
    <property type="entry name" value="Fungal_trans"/>
    <property type="match status" value="1"/>
</dbReference>
<sequence length="370" mass="41613">MRLVLRPRTDNDRQYRHPRIRSTKTGTRKDTAKVRRRLLDSGVQDSGSSPGEDCEPLPPLDEIIDAVDRFTRQSFQLGFIPKRQFIDRLRKSPQSVDLFLLLSILSVSARLTPALIGRFGSGIAAAEFFMERAATMAVGEIYQKPTLERCQAFYLLSISQQGNGLGNKSHINMGIAMRLATLLQLHREETYRIAQVNPEAVIRSESARRTLWLLYSQDSIHSGPFYPVSLAASDITALLPSDEADFAAGRLPGRRAALADTLPAIKSPSLLNDPDRSLFASFIQIHYFWGTVSRRAISYSRSSCPWDPGSHSAQMMDMLSNWEASLPIEHRWSAAMLQKHKSESQDLGYLSITMMTRLCNIVARRPYLAE</sequence>
<keyword evidence="3" id="KW-0805">Transcription regulation</keyword>
<dbReference type="RefSeq" id="XP_035323126.1">
    <property type="nucleotide sequence ID" value="XM_035467114.1"/>
</dbReference>
<dbReference type="GO" id="GO:0008270">
    <property type="term" value="F:zinc ion binding"/>
    <property type="evidence" value="ECO:0007669"/>
    <property type="project" value="InterPro"/>
</dbReference>
<keyword evidence="2" id="KW-0479">Metal-binding</keyword>
<dbReference type="PANTHER" id="PTHR47338">
    <property type="entry name" value="ZN(II)2CYS6 TRANSCRIPTION FACTOR (EUROFUNG)-RELATED"/>
    <property type="match status" value="1"/>
</dbReference>
<evidence type="ECO:0000256" key="4">
    <source>
        <dbReference type="ARBA" id="ARBA00023163"/>
    </source>
</evidence>
<dbReference type="GO" id="GO:0003677">
    <property type="term" value="F:DNA binding"/>
    <property type="evidence" value="ECO:0007669"/>
    <property type="project" value="InterPro"/>
</dbReference>